<evidence type="ECO:0000256" key="3">
    <source>
        <dbReference type="ARBA" id="ARBA00022729"/>
    </source>
</evidence>
<gene>
    <name evidence="7" type="ORF">ACFFFR_06445</name>
</gene>
<keyword evidence="8" id="KW-1185">Reference proteome</keyword>
<organism evidence="7 8">
    <name type="scientific">Micrococcoides hystricis</name>
    <dbReference type="NCBI Taxonomy" id="1572761"/>
    <lineage>
        <taxon>Bacteria</taxon>
        <taxon>Bacillati</taxon>
        <taxon>Actinomycetota</taxon>
        <taxon>Actinomycetes</taxon>
        <taxon>Micrococcales</taxon>
        <taxon>Micrococcaceae</taxon>
        <taxon>Micrococcoides</taxon>
    </lineage>
</organism>
<dbReference type="Pfam" id="PF00497">
    <property type="entry name" value="SBP_bac_3"/>
    <property type="match status" value="1"/>
</dbReference>
<dbReference type="PROSITE" id="PS01039">
    <property type="entry name" value="SBP_BACTERIAL_3"/>
    <property type="match status" value="1"/>
</dbReference>
<proteinExistence type="inferred from homology"/>
<comment type="subcellular location">
    <subcellularLocation>
        <location evidence="1">Cell envelope</location>
    </subcellularLocation>
</comment>
<dbReference type="Gene3D" id="3.40.190.10">
    <property type="entry name" value="Periplasmic binding protein-like II"/>
    <property type="match status" value="2"/>
</dbReference>
<comment type="similarity">
    <text evidence="2 4">Belongs to the bacterial solute-binding protein 3 family.</text>
</comment>
<dbReference type="Proteomes" id="UP001589862">
    <property type="component" value="Unassembled WGS sequence"/>
</dbReference>
<dbReference type="RefSeq" id="WP_377458875.1">
    <property type="nucleotide sequence ID" value="NZ_JBHLUB010000028.1"/>
</dbReference>
<sequence>MPTSTTDKIRKLATTVCVTALLAVTSCAAPDEPENQDSASRLAQIKERGELVACTTGDYPPFTVQENEEDDFEGIDIEMVRDLAETMDVELRIEKSSWGSLMDDFLQKCDIAVGGISMNPERAEQVFFTEPILEDGKTPITRCENVDKYKTIDDINQPSVTSIFLEGGTNEKFARANYPEGELVTHDNLTIFDQLVDKKADVMTTDRAEALYIAHEYDELCVVHENETFDYSVMGYMLPQSDMVFKEYVDQWLQIALNDGTYDEISKEWVGDIDLNG</sequence>
<dbReference type="PANTHER" id="PTHR35936">
    <property type="entry name" value="MEMBRANE-BOUND LYTIC MUREIN TRANSGLYCOSYLASE F"/>
    <property type="match status" value="1"/>
</dbReference>
<feature type="domain" description="Solute-binding protein family 3/N-terminal" evidence="6">
    <location>
        <begin position="50"/>
        <end position="273"/>
    </location>
</feature>
<accession>A0ABV6PBP8</accession>
<feature type="signal peptide" evidence="5">
    <location>
        <begin position="1"/>
        <end position="28"/>
    </location>
</feature>
<evidence type="ECO:0000256" key="4">
    <source>
        <dbReference type="RuleBase" id="RU003744"/>
    </source>
</evidence>
<evidence type="ECO:0000259" key="6">
    <source>
        <dbReference type="SMART" id="SM00062"/>
    </source>
</evidence>
<evidence type="ECO:0000313" key="8">
    <source>
        <dbReference type="Proteomes" id="UP001589862"/>
    </source>
</evidence>
<keyword evidence="3 5" id="KW-0732">Signal</keyword>
<feature type="chain" id="PRO_5046201533" evidence="5">
    <location>
        <begin position="29"/>
        <end position="277"/>
    </location>
</feature>
<evidence type="ECO:0000313" key="7">
    <source>
        <dbReference type="EMBL" id="MFC0582021.1"/>
    </source>
</evidence>
<dbReference type="SUPFAM" id="SSF53850">
    <property type="entry name" value="Periplasmic binding protein-like II"/>
    <property type="match status" value="1"/>
</dbReference>
<protein>
    <submittedName>
        <fullName evidence="7">Transporter substrate-binding domain-containing protein</fullName>
    </submittedName>
</protein>
<dbReference type="InterPro" id="IPR001638">
    <property type="entry name" value="Solute-binding_3/MltF_N"/>
</dbReference>
<evidence type="ECO:0000256" key="2">
    <source>
        <dbReference type="ARBA" id="ARBA00010333"/>
    </source>
</evidence>
<dbReference type="PANTHER" id="PTHR35936:SF19">
    <property type="entry name" value="AMINO-ACID-BINDING PROTEIN YXEM-RELATED"/>
    <property type="match status" value="1"/>
</dbReference>
<dbReference type="SMART" id="SM00062">
    <property type="entry name" value="PBPb"/>
    <property type="match status" value="1"/>
</dbReference>
<name>A0ABV6PBP8_9MICC</name>
<reference evidence="7 8" key="1">
    <citation type="submission" date="2024-09" db="EMBL/GenBank/DDBJ databases">
        <authorList>
            <person name="Sun Q."/>
            <person name="Mori K."/>
        </authorList>
    </citation>
    <scope>NUCLEOTIDE SEQUENCE [LARGE SCALE GENOMIC DNA]</scope>
    <source>
        <strain evidence="7 8">NCAIM B.02604</strain>
    </source>
</reference>
<comment type="caution">
    <text evidence="7">The sequence shown here is derived from an EMBL/GenBank/DDBJ whole genome shotgun (WGS) entry which is preliminary data.</text>
</comment>
<dbReference type="InterPro" id="IPR018313">
    <property type="entry name" value="SBP_3_CS"/>
</dbReference>
<evidence type="ECO:0000256" key="1">
    <source>
        <dbReference type="ARBA" id="ARBA00004196"/>
    </source>
</evidence>
<evidence type="ECO:0000256" key="5">
    <source>
        <dbReference type="SAM" id="SignalP"/>
    </source>
</evidence>
<dbReference type="EMBL" id="JBHLUB010000028">
    <property type="protein sequence ID" value="MFC0582021.1"/>
    <property type="molecule type" value="Genomic_DNA"/>
</dbReference>